<sequence length="121" mass="13122">MLFASVSHNIGEQAKSLKASAKQIPFAAAKGLTATAKDAQGKLTSALPNQLDRPTPFTMKAFGIEPATKQKLYAKVFVKQDQLKYLGFQIAGGVRTPVRRALVVPKGVRLNQYGNRPLQGR</sequence>
<proteinExistence type="predicted"/>
<accession>A0ABW9AF38</accession>
<name>A0ABW9AF38_9BURK</name>
<dbReference type="EMBL" id="JAQQFM010000007">
    <property type="protein sequence ID" value="MFL9926012.1"/>
    <property type="molecule type" value="Genomic_DNA"/>
</dbReference>
<keyword evidence="2" id="KW-1185">Reference proteome</keyword>
<dbReference type="Proteomes" id="UP001629246">
    <property type="component" value="Unassembled WGS sequence"/>
</dbReference>
<organism evidence="1 2">
    <name type="scientific">Herbaspirillum lusitanum</name>
    <dbReference type="NCBI Taxonomy" id="213312"/>
    <lineage>
        <taxon>Bacteria</taxon>
        <taxon>Pseudomonadati</taxon>
        <taxon>Pseudomonadota</taxon>
        <taxon>Betaproteobacteria</taxon>
        <taxon>Burkholderiales</taxon>
        <taxon>Oxalobacteraceae</taxon>
        <taxon>Herbaspirillum</taxon>
    </lineage>
</organism>
<reference evidence="1 2" key="1">
    <citation type="journal article" date="2024" name="Chem. Sci.">
        <title>Discovery of megapolipeptins by genome mining of a Burkholderiales bacteria collection.</title>
        <authorList>
            <person name="Paulo B.S."/>
            <person name="Recchia M.J.J."/>
            <person name="Lee S."/>
            <person name="Fergusson C.H."/>
            <person name="Romanowski S.B."/>
            <person name="Hernandez A."/>
            <person name="Krull N."/>
            <person name="Liu D.Y."/>
            <person name="Cavanagh H."/>
            <person name="Bos A."/>
            <person name="Gray C.A."/>
            <person name="Murphy B.T."/>
            <person name="Linington R.G."/>
            <person name="Eustaquio A.S."/>
        </authorList>
    </citation>
    <scope>NUCLEOTIDE SEQUENCE [LARGE SCALE GENOMIC DNA]</scope>
    <source>
        <strain evidence="1 2">RL21-008-BIB-A</strain>
    </source>
</reference>
<dbReference type="RefSeq" id="WP_408159211.1">
    <property type="nucleotide sequence ID" value="NZ_JAQQFM010000007.1"/>
</dbReference>
<protein>
    <submittedName>
        <fullName evidence="1">Uncharacterized protein</fullName>
    </submittedName>
</protein>
<gene>
    <name evidence="1" type="ORF">PQR62_17175</name>
</gene>
<comment type="caution">
    <text evidence="1">The sequence shown here is derived from an EMBL/GenBank/DDBJ whole genome shotgun (WGS) entry which is preliminary data.</text>
</comment>
<evidence type="ECO:0000313" key="1">
    <source>
        <dbReference type="EMBL" id="MFL9926012.1"/>
    </source>
</evidence>
<evidence type="ECO:0000313" key="2">
    <source>
        <dbReference type="Proteomes" id="UP001629246"/>
    </source>
</evidence>